<dbReference type="EMBL" id="GGEC01074524">
    <property type="protein sequence ID" value="MBX55008.1"/>
    <property type="molecule type" value="Transcribed_RNA"/>
</dbReference>
<name>A0A2P2PJS9_RHIMU</name>
<dbReference type="AlphaFoldDB" id="A0A2P2PJS9"/>
<reference evidence="1" key="1">
    <citation type="submission" date="2018-02" db="EMBL/GenBank/DDBJ databases">
        <title>Rhizophora mucronata_Transcriptome.</title>
        <authorList>
            <person name="Meera S.P."/>
            <person name="Sreeshan A."/>
            <person name="Augustine A."/>
        </authorList>
    </citation>
    <scope>NUCLEOTIDE SEQUENCE</scope>
    <source>
        <tissue evidence="1">Leaf</tissue>
    </source>
</reference>
<evidence type="ECO:0000313" key="1">
    <source>
        <dbReference type="EMBL" id="MBX55008.1"/>
    </source>
</evidence>
<protein>
    <submittedName>
        <fullName evidence="1">Uncharacterized protein</fullName>
    </submittedName>
</protein>
<sequence>MVSLCCHGHIKPWVFQNTMVCQHKILSFLINSVKLIQPISHPIVISTIAKWHICLHVMPLFSTPKHMKSINSSPRGKVN</sequence>
<accession>A0A2P2PJS9</accession>
<organism evidence="1">
    <name type="scientific">Rhizophora mucronata</name>
    <name type="common">Asiatic mangrove</name>
    <dbReference type="NCBI Taxonomy" id="61149"/>
    <lineage>
        <taxon>Eukaryota</taxon>
        <taxon>Viridiplantae</taxon>
        <taxon>Streptophyta</taxon>
        <taxon>Embryophyta</taxon>
        <taxon>Tracheophyta</taxon>
        <taxon>Spermatophyta</taxon>
        <taxon>Magnoliopsida</taxon>
        <taxon>eudicotyledons</taxon>
        <taxon>Gunneridae</taxon>
        <taxon>Pentapetalae</taxon>
        <taxon>rosids</taxon>
        <taxon>fabids</taxon>
        <taxon>Malpighiales</taxon>
        <taxon>Rhizophoraceae</taxon>
        <taxon>Rhizophora</taxon>
    </lineage>
</organism>
<proteinExistence type="predicted"/>